<organism evidence="3 4">
    <name type="scientific">Phragmitibacter flavus</name>
    <dbReference type="NCBI Taxonomy" id="2576071"/>
    <lineage>
        <taxon>Bacteria</taxon>
        <taxon>Pseudomonadati</taxon>
        <taxon>Verrucomicrobiota</taxon>
        <taxon>Verrucomicrobiia</taxon>
        <taxon>Verrucomicrobiales</taxon>
        <taxon>Verrucomicrobiaceae</taxon>
        <taxon>Phragmitibacter</taxon>
    </lineage>
</organism>
<dbReference type="Pfam" id="PF00149">
    <property type="entry name" value="Metallophos"/>
    <property type="match status" value="1"/>
</dbReference>
<dbReference type="InterPro" id="IPR004843">
    <property type="entry name" value="Calcineurin-like_PHP"/>
</dbReference>
<dbReference type="SUPFAM" id="SSF56300">
    <property type="entry name" value="Metallo-dependent phosphatases"/>
    <property type="match status" value="1"/>
</dbReference>
<evidence type="ECO:0000313" key="4">
    <source>
        <dbReference type="Proteomes" id="UP000306196"/>
    </source>
</evidence>
<reference evidence="3 4" key="1">
    <citation type="submission" date="2019-05" db="EMBL/GenBank/DDBJ databases">
        <title>Verrucobacter flavum gen. nov., sp. nov. a new member of the family Verrucomicrobiaceae.</title>
        <authorList>
            <person name="Szuroczki S."/>
            <person name="Abbaszade G."/>
            <person name="Szabo A."/>
            <person name="Felfoldi T."/>
            <person name="Schumann P."/>
            <person name="Boka K."/>
            <person name="Keki Z."/>
            <person name="Toumi M."/>
            <person name="Toth E."/>
        </authorList>
    </citation>
    <scope>NUCLEOTIDE SEQUENCE [LARGE SCALE GENOMIC DNA]</scope>
    <source>
        <strain evidence="3 4">MG-N-17</strain>
    </source>
</reference>
<dbReference type="PANTHER" id="PTHR43143:SF5">
    <property type="entry name" value="SECRETED PROTEIN"/>
    <property type="match status" value="1"/>
</dbReference>
<dbReference type="OrthoDB" id="9772095at2"/>
<gene>
    <name evidence="3" type="ORF">FEM03_02310</name>
</gene>
<keyword evidence="4" id="KW-1185">Reference proteome</keyword>
<proteinExistence type="predicted"/>
<evidence type="ECO:0000256" key="1">
    <source>
        <dbReference type="SAM" id="SignalP"/>
    </source>
</evidence>
<feature type="domain" description="Calcineurin-like phosphoesterase" evidence="2">
    <location>
        <begin position="50"/>
        <end position="268"/>
    </location>
</feature>
<dbReference type="Proteomes" id="UP000306196">
    <property type="component" value="Unassembled WGS sequence"/>
</dbReference>
<evidence type="ECO:0000313" key="3">
    <source>
        <dbReference type="EMBL" id="TLD72210.1"/>
    </source>
</evidence>
<evidence type="ECO:0000259" key="2">
    <source>
        <dbReference type="Pfam" id="PF00149"/>
    </source>
</evidence>
<dbReference type="EMBL" id="VAUV01000002">
    <property type="protein sequence ID" value="TLD72210.1"/>
    <property type="molecule type" value="Genomic_DNA"/>
</dbReference>
<feature type="signal peptide" evidence="1">
    <location>
        <begin position="1"/>
        <end position="21"/>
    </location>
</feature>
<keyword evidence="1" id="KW-0732">Signal</keyword>
<dbReference type="PANTHER" id="PTHR43143">
    <property type="entry name" value="METALLOPHOSPHOESTERASE, CALCINEURIN SUPERFAMILY"/>
    <property type="match status" value="1"/>
</dbReference>
<comment type="caution">
    <text evidence="3">The sequence shown here is derived from an EMBL/GenBank/DDBJ whole genome shotgun (WGS) entry which is preliminary data.</text>
</comment>
<dbReference type="Gene3D" id="3.60.21.10">
    <property type="match status" value="1"/>
</dbReference>
<dbReference type="GO" id="GO:0016787">
    <property type="term" value="F:hydrolase activity"/>
    <property type="evidence" value="ECO:0007669"/>
    <property type="project" value="InterPro"/>
</dbReference>
<sequence>MNINRRAFLKPLALSVIPASAFSQTPSLPPHAQTVPTTPFDAPPGTWTLAVFPDTQNLTDKAPEVFIRQTEWVAAHKASHDIRFVMHLGDITDHNRPDQWQNARKAYDILHQAKIPYSLLPGNHDLGPDGKAADRSTLLNDYFKPTDYSNSSTVHYFEPGKLENTAHTISTPTGELLIIALEFGPRDAVIQWADKIAAGHPNHFIIASTHAYLFHDDTRYHLEKYGKEQKWNPKTYPLAKATDVNEGEDLWQKLLSRHPNIHFMLSGHVLGDGTAHLISPGKAGQNIHQILSNYQAGVDPKRPYQGGGYFRLMQFLPDKKTVRIKTYSPWMDQFLTEPNQQFEVTL</sequence>
<name>A0A5R8KIX9_9BACT</name>
<dbReference type="RefSeq" id="WP_138084565.1">
    <property type="nucleotide sequence ID" value="NZ_VAUV01000002.1"/>
</dbReference>
<dbReference type="InterPro" id="IPR029052">
    <property type="entry name" value="Metallo-depent_PP-like"/>
</dbReference>
<accession>A0A5R8KIX9</accession>
<feature type="chain" id="PRO_5024457641" description="Calcineurin-like phosphoesterase domain-containing protein" evidence="1">
    <location>
        <begin position="22"/>
        <end position="346"/>
    </location>
</feature>
<protein>
    <recommendedName>
        <fullName evidence="2">Calcineurin-like phosphoesterase domain-containing protein</fullName>
    </recommendedName>
</protein>
<dbReference type="InterPro" id="IPR051918">
    <property type="entry name" value="STPP_CPPED1"/>
</dbReference>
<dbReference type="AlphaFoldDB" id="A0A5R8KIX9"/>